<dbReference type="Gene3D" id="3.20.20.70">
    <property type="entry name" value="Aldolase class I"/>
    <property type="match status" value="1"/>
</dbReference>
<organism evidence="7 8">
    <name type="scientific">Malaciobacter halophilus</name>
    <dbReference type="NCBI Taxonomy" id="197482"/>
    <lineage>
        <taxon>Bacteria</taxon>
        <taxon>Pseudomonadati</taxon>
        <taxon>Campylobacterota</taxon>
        <taxon>Epsilonproteobacteria</taxon>
        <taxon>Campylobacterales</taxon>
        <taxon>Arcobacteraceae</taxon>
        <taxon>Malaciobacter</taxon>
    </lineage>
</organism>
<dbReference type="EMBL" id="NXIF01000016">
    <property type="protein sequence ID" value="PKI81390.1"/>
    <property type="molecule type" value="Genomic_DNA"/>
</dbReference>
<keyword evidence="5" id="KW-0411">Iron-sulfur</keyword>
<keyword evidence="4" id="KW-0408">Iron</keyword>
<dbReference type="InterPro" id="IPR058240">
    <property type="entry name" value="rSAM_sf"/>
</dbReference>
<dbReference type="SFLD" id="SFLDS00029">
    <property type="entry name" value="Radical_SAM"/>
    <property type="match status" value="1"/>
</dbReference>
<proteinExistence type="predicted"/>
<evidence type="ECO:0000259" key="6">
    <source>
        <dbReference type="PROSITE" id="PS51918"/>
    </source>
</evidence>
<keyword evidence="3" id="KW-0479">Metal-binding</keyword>
<keyword evidence="8" id="KW-1185">Reference proteome</keyword>
<feature type="domain" description="Radical SAM core" evidence="6">
    <location>
        <begin position="24"/>
        <end position="255"/>
    </location>
</feature>
<dbReference type="GO" id="GO:0003824">
    <property type="term" value="F:catalytic activity"/>
    <property type="evidence" value="ECO:0007669"/>
    <property type="project" value="InterPro"/>
</dbReference>
<protein>
    <recommendedName>
        <fullName evidence="6">Radical SAM core domain-containing protein</fullName>
    </recommendedName>
</protein>
<dbReference type="RefSeq" id="WP_101184058.1">
    <property type="nucleotide sequence ID" value="NZ_CP031218.1"/>
</dbReference>
<reference evidence="7 8" key="1">
    <citation type="submission" date="2017-09" db="EMBL/GenBank/DDBJ databases">
        <title>Genomics of the genus Arcobacter.</title>
        <authorList>
            <person name="Perez-Cataluna A."/>
            <person name="Figueras M.J."/>
            <person name="Salas-Masso N."/>
        </authorList>
    </citation>
    <scope>NUCLEOTIDE SEQUENCE [LARGE SCALE GENOMIC DNA]</scope>
    <source>
        <strain evidence="7 8">DSM 18005</strain>
    </source>
</reference>
<dbReference type="SFLD" id="SFLDG01067">
    <property type="entry name" value="SPASM/twitch_domain_containing"/>
    <property type="match status" value="1"/>
</dbReference>
<dbReference type="SMART" id="SM00729">
    <property type="entry name" value="Elp3"/>
    <property type="match status" value="1"/>
</dbReference>
<evidence type="ECO:0000256" key="2">
    <source>
        <dbReference type="ARBA" id="ARBA00022691"/>
    </source>
</evidence>
<dbReference type="OrthoDB" id="9810775at2"/>
<evidence type="ECO:0000256" key="5">
    <source>
        <dbReference type="ARBA" id="ARBA00023014"/>
    </source>
</evidence>
<accession>A0A2N1J4B5</accession>
<evidence type="ECO:0000256" key="3">
    <source>
        <dbReference type="ARBA" id="ARBA00022723"/>
    </source>
</evidence>
<dbReference type="GO" id="GO:0046872">
    <property type="term" value="F:metal ion binding"/>
    <property type="evidence" value="ECO:0007669"/>
    <property type="project" value="UniProtKB-KW"/>
</dbReference>
<dbReference type="GO" id="GO:0051536">
    <property type="term" value="F:iron-sulfur cluster binding"/>
    <property type="evidence" value="ECO:0007669"/>
    <property type="project" value="UniProtKB-KW"/>
</dbReference>
<name>A0A2N1J4B5_9BACT</name>
<dbReference type="InterPro" id="IPR013785">
    <property type="entry name" value="Aldolase_TIM"/>
</dbReference>
<gene>
    <name evidence="7" type="ORF">CP960_04245</name>
</gene>
<dbReference type="Pfam" id="PF04055">
    <property type="entry name" value="Radical_SAM"/>
    <property type="match status" value="1"/>
</dbReference>
<keyword evidence="2" id="KW-0949">S-adenosyl-L-methionine</keyword>
<evidence type="ECO:0000256" key="4">
    <source>
        <dbReference type="ARBA" id="ARBA00023004"/>
    </source>
</evidence>
<dbReference type="PROSITE" id="PS51918">
    <property type="entry name" value="RADICAL_SAM"/>
    <property type="match status" value="1"/>
</dbReference>
<dbReference type="SUPFAM" id="SSF102114">
    <property type="entry name" value="Radical SAM enzymes"/>
    <property type="match status" value="1"/>
</dbReference>
<evidence type="ECO:0000256" key="1">
    <source>
        <dbReference type="ARBA" id="ARBA00001966"/>
    </source>
</evidence>
<dbReference type="InterPro" id="IPR007197">
    <property type="entry name" value="rSAM"/>
</dbReference>
<dbReference type="Proteomes" id="UP000233248">
    <property type="component" value="Unassembled WGS sequence"/>
</dbReference>
<dbReference type="AlphaFoldDB" id="A0A2N1J4B5"/>
<dbReference type="KEGG" id="ahs:AHALO_2558"/>
<evidence type="ECO:0000313" key="8">
    <source>
        <dbReference type="Proteomes" id="UP000233248"/>
    </source>
</evidence>
<dbReference type="PANTHER" id="PTHR11228:SF7">
    <property type="entry name" value="PQQA PEPTIDE CYCLASE"/>
    <property type="match status" value="1"/>
</dbReference>
<comment type="cofactor">
    <cofactor evidence="1">
        <name>[4Fe-4S] cluster</name>
        <dbReference type="ChEBI" id="CHEBI:49883"/>
    </cofactor>
</comment>
<dbReference type="InterPro" id="IPR006638">
    <property type="entry name" value="Elp3/MiaA/NifB-like_rSAM"/>
</dbReference>
<dbReference type="CDD" id="cd01335">
    <property type="entry name" value="Radical_SAM"/>
    <property type="match status" value="1"/>
</dbReference>
<evidence type="ECO:0000313" key="7">
    <source>
        <dbReference type="EMBL" id="PKI81390.1"/>
    </source>
</evidence>
<dbReference type="PANTHER" id="PTHR11228">
    <property type="entry name" value="RADICAL SAM DOMAIN PROTEIN"/>
    <property type="match status" value="1"/>
</dbReference>
<dbReference type="InterPro" id="IPR050377">
    <property type="entry name" value="Radical_SAM_PqqE_MftC-like"/>
</dbReference>
<sequence>MSFLEFDKILYHPENILAIKNQTKIFPVHATISLGNFCNHKCLWCTAYEYQLDKANLLDLDKILTFLKKAKDRGLKAVTYVGNGEPTAYPKFKELITEISKLGIEQGMFTNGYLINRFEDEILKYFTWIRVSLDAGTTEVHNHMHDVNNHFEKIIKNTKELIKKRENISPTVGIQFATHHENIKDLYESARISKEIKADYFSIKPVFNRGSVGERIEKNNITHNDISPIAKRIKKDLENESFKVFYREHQVLSHEQEKTILKYNKCVAGFFNINIYEDDRIIYCGPHRISVGKITDNLEKIESNILKLSNNLDLSKCPAGCRYHSLNNLVETILNPSSVTKEQHINFI</sequence>
<comment type="caution">
    <text evidence="7">The sequence shown here is derived from an EMBL/GenBank/DDBJ whole genome shotgun (WGS) entry which is preliminary data.</text>
</comment>